<keyword evidence="2" id="KW-1185">Reference proteome</keyword>
<evidence type="ECO:0000313" key="1">
    <source>
        <dbReference type="EMBL" id="GAA0879162.1"/>
    </source>
</evidence>
<sequence>MLNFFRSFSLSLPESTEEPHFEKTSFRVRKKIFATYDPKTQLASLKLSETDQDLFSLFDPNLIFPVPNKWGKQGWTLAKIEALNREVIKDLLLAAFNQVAPEKLKISPDNPSPTSP</sequence>
<gene>
    <name evidence="1" type="ORF">GCM10009119_21300</name>
</gene>
<evidence type="ECO:0008006" key="3">
    <source>
        <dbReference type="Google" id="ProtNLM"/>
    </source>
</evidence>
<dbReference type="InterPro" id="IPR038056">
    <property type="entry name" value="YjbR-like_sf"/>
</dbReference>
<protein>
    <recommendedName>
        <fullName evidence="3">YjbR protein</fullName>
    </recommendedName>
</protein>
<dbReference type="Proteomes" id="UP001500469">
    <property type="component" value="Unassembled WGS sequence"/>
</dbReference>
<name>A0ABP3YF64_9BACT</name>
<dbReference type="InterPro" id="IPR058532">
    <property type="entry name" value="YjbR/MT2646/Rv2570-like"/>
</dbReference>
<dbReference type="Gene3D" id="3.90.1150.30">
    <property type="match status" value="1"/>
</dbReference>
<comment type="caution">
    <text evidence="1">The sequence shown here is derived from an EMBL/GenBank/DDBJ whole genome shotgun (WGS) entry which is preliminary data.</text>
</comment>
<organism evidence="1 2">
    <name type="scientific">Algoriphagus jejuensis</name>
    <dbReference type="NCBI Taxonomy" id="419934"/>
    <lineage>
        <taxon>Bacteria</taxon>
        <taxon>Pseudomonadati</taxon>
        <taxon>Bacteroidota</taxon>
        <taxon>Cytophagia</taxon>
        <taxon>Cytophagales</taxon>
        <taxon>Cyclobacteriaceae</taxon>
        <taxon>Algoriphagus</taxon>
    </lineage>
</organism>
<dbReference type="SUPFAM" id="SSF142906">
    <property type="entry name" value="YjbR-like"/>
    <property type="match status" value="1"/>
</dbReference>
<proteinExistence type="predicted"/>
<dbReference type="Pfam" id="PF04237">
    <property type="entry name" value="YjbR"/>
    <property type="match status" value="1"/>
</dbReference>
<dbReference type="RefSeq" id="WP_343851290.1">
    <property type="nucleotide sequence ID" value="NZ_BAAAFI010000009.1"/>
</dbReference>
<accession>A0ABP3YF64</accession>
<dbReference type="EMBL" id="BAAAFI010000009">
    <property type="protein sequence ID" value="GAA0879162.1"/>
    <property type="molecule type" value="Genomic_DNA"/>
</dbReference>
<evidence type="ECO:0000313" key="2">
    <source>
        <dbReference type="Proteomes" id="UP001500469"/>
    </source>
</evidence>
<reference evidence="2" key="1">
    <citation type="journal article" date="2019" name="Int. J. Syst. Evol. Microbiol.">
        <title>The Global Catalogue of Microorganisms (GCM) 10K type strain sequencing project: providing services to taxonomists for standard genome sequencing and annotation.</title>
        <authorList>
            <consortium name="The Broad Institute Genomics Platform"/>
            <consortium name="The Broad Institute Genome Sequencing Center for Infectious Disease"/>
            <person name="Wu L."/>
            <person name="Ma J."/>
        </authorList>
    </citation>
    <scope>NUCLEOTIDE SEQUENCE [LARGE SCALE GENOMIC DNA]</scope>
    <source>
        <strain evidence="2">JCM 16112</strain>
    </source>
</reference>